<keyword evidence="1 2" id="KW-0344">Guanine-nucleotide releasing factor</keyword>
<sequence length="225" mass="25671">MFGKIGLDEILDQRWKSQERGTCSPNVSAMAEFYSRMVAIVTTEILAHERPGQRARVIAKVIEMADRCAEIHNYNATKALVTSLRSPPVYRLQHTWKKLKHKSKSMLRHLIILTSSSDDYALYYRHRLACKNNTNSLHFLGDVLGQMNYIQSVYSEDEVGSNHACADVSTELQDVLYSYRVAAEGYSYPRHPGVAKLLMKTAEVKTLVENYDLSLEREPENTVKN</sequence>
<evidence type="ECO:0000259" key="3">
    <source>
        <dbReference type="PROSITE" id="PS50009"/>
    </source>
</evidence>
<evidence type="ECO:0000313" key="4">
    <source>
        <dbReference type="Proteomes" id="UP000515163"/>
    </source>
</evidence>
<accession>A0A6P8J5H8</accession>
<dbReference type="RefSeq" id="XP_031573178.1">
    <property type="nucleotide sequence ID" value="XM_031717318.1"/>
</dbReference>
<dbReference type="Gene3D" id="1.10.840.10">
    <property type="entry name" value="Ras guanine-nucleotide exchange factors catalytic domain"/>
    <property type="match status" value="1"/>
</dbReference>
<dbReference type="GO" id="GO:0007265">
    <property type="term" value="P:Ras protein signal transduction"/>
    <property type="evidence" value="ECO:0007669"/>
    <property type="project" value="TreeGrafter"/>
</dbReference>
<dbReference type="GO" id="GO:0005085">
    <property type="term" value="F:guanyl-nucleotide exchange factor activity"/>
    <property type="evidence" value="ECO:0007669"/>
    <property type="project" value="UniProtKB-KW"/>
</dbReference>
<dbReference type="FunCoup" id="A0A6P8J5H8">
    <property type="interactions" value="4"/>
</dbReference>
<dbReference type="GeneID" id="116307167"/>
<dbReference type="Proteomes" id="UP000515163">
    <property type="component" value="Unplaced"/>
</dbReference>
<dbReference type="PROSITE" id="PS50009">
    <property type="entry name" value="RASGEF_CAT"/>
    <property type="match status" value="1"/>
</dbReference>
<gene>
    <name evidence="5" type="primary">LOC116307167</name>
</gene>
<dbReference type="InParanoid" id="A0A6P8J5H8"/>
<keyword evidence="4" id="KW-1185">Reference proteome</keyword>
<evidence type="ECO:0000256" key="2">
    <source>
        <dbReference type="PROSITE-ProRule" id="PRU00168"/>
    </source>
</evidence>
<dbReference type="GO" id="GO:0005886">
    <property type="term" value="C:plasma membrane"/>
    <property type="evidence" value="ECO:0007669"/>
    <property type="project" value="TreeGrafter"/>
</dbReference>
<reference evidence="5" key="1">
    <citation type="submission" date="2025-08" db="UniProtKB">
        <authorList>
            <consortium name="RefSeq"/>
        </authorList>
    </citation>
    <scope>IDENTIFICATION</scope>
    <source>
        <tissue evidence="5">Tentacle</tissue>
    </source>
</reference>
<dbReference type="KEGG" id="aten:116307167"/>
<dbReference type="PANTHER" id="PTHR23113">
    <property type="entry name" value="GUANINE NUCLEOTIDE EXCHANGE FACTOR"/>
    <property type="match status" value="1"/>
</dbReference>
<dbReference type="InterPro" id="IPR036964">
    <property type="entry name" value="RASGEF_cat_dom_sf"/>
</dbReference>
<evidence type="ECO:0000256" key="1">
    <source>
        <dbReference type="ARBA" id="ARBA00022658"/>
    </source>
</evidence>
<dbReference type="Pfam" id="PF00617">
    <property type="entry name" value="RasGEF"/>
    <property type="match status" value="1"/>
</dbReference>
<dbReference type="AlphaFoldDB" id="A0A6P8J5H8"/>
<feature type="domain" description="Ras-GEF" evidence="3">
    <location>
        <begin position="1"/>
        <end position="220"/>
    </location>
</feature>
<dbReference type="PANTHER" id="PTHR23113:SF368">
    <property type="entry name" value="CELL DIVISION CONTROL PROTEIN 25"/>
    <property type="match status" value="1"/>
</dbReference>
<name>A0A6P8J5H8_ACTTE</name>
<organism evidence="4 5">
    <name type="scientific">Actinia tenebrosa</name>
    <name type="common">Australian red waratah sea anemone</name>
    <dbReference type="NCBI Taxonomy" id="6105"/>
    <lineage>
        <taxon>Eukaryota</taxon>
        <taxon>Metazoa</taxon>
        <taxon>Cnidaria</taxon>
        <taxon>Anthozoa</taxon>
        <taxon>Hexacorallia</taxon>
        <taxon>Actiniaria</taxon>
        <taxon>Actiniidae</taxon>
        <taxon>Actinia</taxon>
    </lineage>
</organism>
<dbReference type="OrthoDB" id="6021951at2759"/>
<evidence type="ECO:0000313" key="5">
    <source>
        <dbReference type="RefSeq" id="XP_031573178.1"/>
    </source>
</evidence>
<dbReference type="InterPro" id="IPR023578">
    <property type="entry name" value="Ras_GEF_dom_sf"/>
</dbReference>
<protein>
    <submittedName>
        <fullName evidence="5">Ras guanine nucleotide exchange factor E-like</fullName>
    </submittedName>
</protein>
<proteinExistence type="predicted"/>
<dbReference type="InterPro" id="IPR008937">
    <property type="entry name" value="Ras-like_GEF"/>
</dbReference>
<dbReference type="InterPro" id="IPR001895">
    <property type="entry name" value="RASGEF_cat_dom"/>
</dbReference>
<dbReference type="SUPFAM" id="SSF48366">
    <property type="entry name" value="Ras GEF"/>
    <property type="match status" value="1"/>
</dbReference>
<dbReference type="SMART" id="SM00147">
    <property type="entry name" value="RasGEF"/>
    <property type="match status" value="1"/>
</dbReference>